<protein>
    <recommendedName>
        <fullName evidence="5">Ribosome-recycling factor</fullName>
        <shortName evidence="5">RRF</shortName>
    </recommendedName>
    <alternativeName>
        <fullName evidence="5">Ribosome-releasing factor</fullName>
    </alternativeName>
</protein>
<evidence type="ECO:0000313" key="8">
    <source>
        <dbReference type="Proteomes" id="UP000831151"/>
    </source>
</evidence>
<dbReference type="HAMAP" id="MF_00040">
    <property type="entry name" value="RRF"/>
    <property type="match status" value="1"/>
</dbReference>
<dbReference type="GO" id="GO:0006415">
    <property type="term" value="P:translational termination"/>
    <property type="evidence" value="ECO:0007669"/>
    <property type="project" value="UniProtKB-UniRule"/>
</dbReference>
<evidence type="ECO:0000256" key="5">
    <source>
        <dbReference type="HAMAP-Rule" id="MF_00040"/>
    </source>
</evidence>
<dbReference type="RefSeq" id="WP_249243174.1">
    <property type="nucleotide sequence ID" value="NZ_CP096649.1"/>
</dbReference>
<sequence>MPDRFSQEYEPKMNKTIEVFKEDLNSVRAGRANPALLDKLMVSYYGVMTPLQQLANVSAPEARLLVIQPYDASTIPDIEKEIQKSDLGITPSNDGKLIRLPFPQLTEDRRKELTKIVSKKGEDTKIIIRNLRRDLMDSIKKAEKDGDISEDDRKTFEDDAQKLTDKYTEKIDAITKDKQAELMEV</sequence>
<dbReference type="InterPro" id="IPR023584">
    <property type="entry name" value="Ribosome_recyc_fac_dom"/>
</dbReference>
<dbReference type="AlphaFoldDB" id="A0A9E7IVW9"/>
<name>A0A9E7IVW9_9FIRM</name>
<dbReference type="KEGG" id="fms:M1R53_04125"/>
<dbReference type="CDD" id="cd00520">
    <property type="entry name" value="RRF"/>
    <property type="match status" value="1"/>
</dbReference>
<dbReference type="InterPro" id="IPR036191">
    <property type="entry name" value="RRF_sf"/>
</dbReference>
<dbReference type="InterPro" id="IPR002661">
    <property type="entry name" value="Ribosome_recyc_fac"/>
</dbReference>
<dbReference type="Proteomes" id="UP000831151">
    <property type="component" value="Chromosome"/>
</dbReference>
<feature type="domain" description="Ribosome recycling factor" evidence="6">
    <location>
        <begin position="20"/>
        <end position="183"/>
    </location>
</feature>
<keyword evidence="8" id="KW-1185">Reference proteome</keyword>
<evidence type="ECO:0000313" key="7">
    <source>
        <dbReference type="EMBL" id="UQK59842.1"/>
    </source>
</evidence>
<evidence type="ECO:0000256" key="1">
    <source>
        <dbReference type="ARBA" id="ARBA00004496"/>
    </source>
</evidence>
<keyword evidence="3 5" id="KW-0963">Cytoplasm</keyword>
<dbReference type="NCBIfam" id="TIGR00496">
    <property type="entry name" value="frr"/>
    <property type="match status" value="1"/>
</dbReference>
<reference evidence="7" key="1">
    <citation type="submission" date="2022-04" db="EMBL/GenBank/DDBJ databases">
        <title>Complete genome sequences of Ezakiella coagulans and Fenollaria massiliensis.</title>
        <authorList>
            <person name="France M.T."/>
            <person name="Clifford J."/>
            <person name="Narina S."/>
            <person name="Rutt L."/>
            <person name="Ravel J."/>
        </authorList>
    </citation>
    <scope>NUCLEOTIDE SEQUENCE</scope>
    <source>
        <strain evidence="7">C0061C2</strain>
    </source>
</reference>
<accession>A0A9E7IVW9</accession>
<dbReference type="GO" id="GO:0005737">
    <property type="term" value="C:cytoplasm"/>
    <property type="evidence" value="ECO:0007669"/>
    <property type="project" value="UniProtKB-SubCell"/>
</dbReference>
<evidence type="ECO:0000259" key="6">
    <source>
        <dbReference type="Pfam" id="PF01765"/>
    </source>
</evidence>
<dbReference type="Pfam" id="PF01765">
    <property type="entry name" value="RRF"/>
    <property type="match status" value="1"/>
</dbReference>
<comment type="function">
    <text evidence="5">Responsible for the release of ribosomes from messenger RNA at the termination of protein biosynthesis. May increase the efficiency of translation by recycling ribosomes from one round of translation to another.</text>
</comment>
<gene>
    <name evidence="5 7" type="primary">frr</name>
    <name evidence="7" type="ORF">M1R53_04125</name>
</gene>
<comment type="subcellular location">
    <subcellularLocation>
        <location evidence="1 5">Cytoplasm</location>
    </subcellularLocation>
</comment>
<dbReference type="GO" id="GO:0043023">
    <property type="term" value="F:ribosomal large subunit binding"/>
    <property type="evidence" value="ECO:0007669"/>
    <property type="project" value="TreeGrafter"/>
</dbReference>
<proteinExistence type="inferred from homology"/>
<dbReference type="FunFam" id="3.30.1360.40:FF:000001">
    <property type="entry name" value="Ribosome-recycling factor"/>
    <property type="match status" value="1"/>
</dbReference>
<dbReference type="PANTHER" id="PTHR20982:SF3">
    <property type="entry name" value="MITOCHONDRIAL RIBOSOME RECYCLING FACTOR PSEUDO 1"/>
    <property type="match status" value="1"/>
</dbReference>
<dbReference type="Gene3D" id="1.10.132.20">
    <property type="entry name" value="Ribosome-recycling factor"/>
    <property type="match status" value="1"/>
</dbReference>
<dbReference type="SUPFAM" id="SSF55194">
    <property type="entry name" value="Ribosome recycling factor, RRF"/>
    <property type="match status" value="1"/>
</dbReference>
<evidence type="ECO:0000256" key="3">
    <source>
        <dbReference type="ARBA" id="ARBA00022490"/>
    </source>
</evidence>
<evidence type="ECO:0000256" key="2">
    <source>
        <dbReference type="ARBA" id="ARBA00005912"/>
    </source>
</evidence>
<dbReference type="Gene3D" id="3.30.1360.40">
    <property type="match status" value="1"/>
</dbReference>
<comment type="similarity">
    <text evidence="2 5">Belongs to the RRF family.</text>
</comment>
<dbReference type="EMBL" id="CP096649">
    <property type="protein sequence ID" value="UQK59842.1"/>
    <property type="molecule type" value="Genomic_DNA"/>
</dbReference>
<organism evidence="7 8">
    <name type="scientific">Fenollaria massiliensis</name>
    <dbReference type="NCBI Taxonomy" id="938288"/>
    <lineage>
        <taxon>Bacteria</taxon>
        <taxon>Bacillati</taxon>
        <taxon>Bacillota</taxon>
        <taxon>Clostridia</taxon>
        <taxon>Eubacteriales</taxon>
        <taxon>Fenollaria</taxon>
    </lineage>
</organism>
<keyword evidence="4 5" id="KW-0648">Protein biosynthesis</keyword>
<evidence type="ECO:0000256" key="4">
    <source>
        <dbReference type="ARBA" id="ARBA00022917"/>
    </source>
</evidence>
<dbReference type="PANTHER" id="PTHR20982">
    <property type="entry name" value="RIBOSOME RECYCLING FACTOR"/>
    <property type="match status" value="1"/>
</dbReference>
<dbReference type="FunFam" id="1.10.132.20:FF:000001">
    <property type="entry name" value="Ribosome-recycling factor"/>
    <property type="match status" value="1"/>
</dbReference>